<keyword evidence="1" id="KW-0472">Membrane</keyword>
<feature type="transmembrane region" description="Helical" evidence="1">
    <location>
        <begin position="240"/>
        <end position="260"/>
    </location>
</feature>
<protein>
    <submittedName>
        <fullName evidence="2">Uncharacterized protein</fullName>
    </submittedName>
</protein>
<keyword evidence="1" id="KW-0812">Transmembrane</keyword>
<comment type="caution">
    <text evidence="2">The sequence shown here is derived from an EMBL/GenBank/DDBJ whole genome shotgun (WGS) entry which is preliminary data.</text>
</comment>
<reference evidence="2 3" key="1">
    <citation type="submission" date="2019-08" db="EMBL/GenBank/DDBJ databases">
        <title>The genome of the soybean aphid Biotype 1, its phylome, world population structure and adaptation to the North American continent.</title>
        <authorList>
            <person name="Giordano R."/>
            <person name="Donthu R.K."/>
            <person name="Hernandez A.G."/>
            <person name="Wright C.L."/>
            <person name="Zimin A.V."/>
        </authorList>
    </citation>
    <scope>NUCLEOTIDE SEQUENCE [LARGE SCALE GENOMIC DNA]</scope>
    <source>
        <tissue evidence="2">Whole aphids</tissue>
    </source>
</reference>
<proteinExistence type="predicted"/>
<organism evidence="2 3">
    <name type="scientific">Aphis glycines</name>
    <name type="common">Soybean aphid</name>
    <dbReference type="NCBI Taxonomy" id="307491"/>
    <lineage>
        <taxon>Eukaryota</taxon>
        <taxon>Metazoa</taxon>
        <taxon>Ecdysozoa</taxon>
        <taxon>Arthropoda</taxon>
        <taxon>Hexapoda</taxon>
        <taxon>Insecta</taxon>
        <taxon>Pterygota</taxon>
        <taxon>Neoptera</taxon>
        <taxon>Paraneoptera</taxon>
        <taxon>Hemiptera</taxon>
        <taxon>Sternorrhyncha</taxon>
        <taxon>Aphidomorpha</taxon>
        <taxon>Aphidoidea</taxon>
        <taxon>Aphididae</taxon>
        <taxon>Aphidini</taxon>
        <taxon>Aphis</taxon>
        <taxon>Aphis</taxon>
    </lineage>
</organism>
<keyword evidence="1" id="KW-1133">Transmembrane helix</keyword>
<evidence type="ECO:0000313" key="3">
    <source>
        <dbReference type="Proteomes" id="UP000475862"/>
    </source>
</evidence>
<dbReference type="Proteomes" id="UP000475862">
    <property type="component" value="Unassembled WGS sequence"/>
</dbReference>
<sequence length="380" mass="41909">MIASQSLQFIDNISRIQDVRTILLFKTSRVGSLNDLINFPPTIRTDKPSSSTLSPVVFGSALSNLESDRFLFFEISVNDVDVVISLDEMSLRVLILDFETSIIFFLEGVGSLKVLINFPPTMRTDKPSSSTISTLVIVLVLSFFTSGCFLVLDLSVWSDFWFIVLDDFVVFVSVWSVSPNELENDDCSLIINDVDVVSSDVIFLDLESSIGVFFVGIGSLKVLINFPPTMRTDKPSSSTISTLVIVLALSFFTSGCFLCFDSSGLSVFLFTDLEVVDIFVSDWSFSPNELENDDCSFVIKDVDVVISTKIIGFIINKFEVEYWGEFNTSGDSVLPSNEYLSAYSTYALVESVVFDSSVVVSVVDCGISSTVSTVVWILPS</sequence>
<name>A0A6G0T5H2_APHGL</name>
<evidence type="ECO:0000313" key="2">
    <source>
        <dbReference type="EMBL" id="KAE9526501.1"/>
    </source>
</evidence>
<accession>A0A6G0T5H2</accession>
<evidence type="ECO:0000256" key="1">
    <source>
        <dbReference type="SAM" id="Phobius"/>
    </source>
</evidence>
<keyword evidence="3" id="KW-1185">Reference proteome</keyword>
<gene>
    <name evidence="2" type="ORF">AGLY_013149</name>
</gene>
<dbReference type="EMBL" id="VYZN01000054">
    <property type="protein sequence ID" value="KAE9526501.1"/>
    <property type="molecule type" value="Genomic_DNA"/>
</dbReference>
<feature type="transmembrane region" description="Helical" evidence="1">
    <location>
        <begin position="132"/>
        <end position="152"/>
    </location>
</feature>
<feature type="transmembrane region" description="Helical" evidence="1">
    <location>
        <begin position="93"/>
        <end position="112"/>
    </location>
</feature>
<dbReference type="AlphaFoldDB" id="A0A6G0T5H2"/>